<dbReference type="EMBL" id="JBEPSH010000014">
    <property type="protein sequence ID" value="MET4580101.1"/>
    <property type="molecule type" value="Genomic_DNA"/>
</dbReference>
<keyword evidence="2" id="KW-1185">Reference proteome</keyword>
<evidence type="ECO:0000313" key="1">
    <source>
        <dbReference type="EMBL" id="MET4580101.1"/>
    </source>
</evidence>
<protein>
    <submittedName>
        <fullName evidence="1">Uncharacterized protein</fullName>
    </submittedName>
</protein>
<dbReference type="RefSeq" id="WP_354448774.1">
    <property type="nucleotide sequence ID" value="NZ_JBEPSH010000014.1"/>
</dbReference>
<evidence type="ECO:0000313" key="2">
    <source>
        <dbReference type="Proteomes" id="UP001549320"/>
    </source>
</evidence>
<sequence>MNQLAVPSDVRWPGLGGEALPRLLEFNLLPSKTLHPAQVPYLAPPTGFSEATAAALPSVLEILHRAWSQSLLSGLGAMAAPVLNLGEPALPLALASPSLLQRLSRDLGIALLGAALRKIVEREEVLRVRSDLGEDGMDWALEGAAKLLPGSADAQGWVQAGWAEAADQLGCGLLAQAWHDAPAPLRERANWKLPPSSLGAKARGVSGLAAPQARAVCLQRLHQMEPTWLLCFP</sequence>
<name>A0ABV2QGE4_9BURK</name>
<organism evidence="1 2">
    <name type="scientific">Ottowia thiooxydans</name>
    <dbReference type="NCBI Taxonomy" id="219182"/>
    <lineage>
        <taxon>Bacteria</taxon>
        <taxon>Pseudomonadati</taxon>
        <taxon>Pseudomonadota</taxon>
        <taxon>Betaproteobacteria</taxon>
        <taxon>Burkholderiales</taxon>
        <taxon>Comamonadaceae</taxon>
        <taxon>Ottowia</taxon>
    </lineage>
</organism>
<accession>A0ABV2QGE4</accession>
<comment type="caution">
    <text evidence="1">The sequence shown here is derived from an EMBL/GenBank/DDBJ whole genome shotgun (WGS) entry which is preliminary data.</text>
</comment>
<dbReference type="Proteomes" id="UP001549320">
    <property type="component" value="Unassembled WGS sequence"/>
</dbReference>
<gene>
    <name evidence="1" type="ORF">ABIE13_005240</name>
</gene>
<proteinExistence type="predicted"/>
<dbReference type="InterPro" id="IPR009510">
    <property type="entry name" value="T3SS_K"/>
</dbReference>
<reference evidence="1 2" key="1">
    <citation type="submission" date="2024-06" db="EMBL/GenBank/DDBJ databases">
        <title>Sorghum-associated microbial communities from plants grown in Nebraska, USA.</title>
        <authorList>
            <person name="Schachtman D."/>
        </authorList>
    </citation>
    <scope>NUCLEOTIDE SEQUENCE [LARGE SCALE GENOMIC DNA]</scope>
    <source>
        <strain evidence="1 2">2709</strain>
    </source>
</reference>
<dbReference type="Pfam" id="PF06578">
    <property type="entry name" value="YscK"/>
    <property type="match status" value="1"/>
</dbReference>